<dbReference type="AlphaFoldDB" id="A0A2K3PKQ7"/>
<dbReference type="PANTHER" id="PTHR47723">
    <property type="entry name" value="OS05G0353850 PROTEIN"/>
    <property type="match status" value="1"/>
</dbReference>
<dbReference type="InterPro" id="IPR012337">
    <property type="entry name" value="RNaseH-like_sf"/>
</dbReference>
<evidence type="ECO:0000259" key="1">
    <source>
        <dbReference type="Pfam" id="PF13456"/>
    </source>
</evidence>
<dbReference type="InterPro" id="IPR036397">
    <property type="entry name" value="RNaseH_sf"/>
</dbReference>
<sequence length="84" mass="9928">MKGYIRKTGVCDAFHAELWGMYLGLDMAWRERIPQLIVESDSKILIDMIMDNCKFNGAVPTLVRRIQNLLALNWRVKFCHTWRE</sequence>
<dbReference type="Gene3D" id="3.30.420.10">
    <property type="entry name" value="Ribonuclease H-like superfamily/Ribonuclease H"/>
    <property type="match status" value="1"/>
</dbReference>
<dbReference type="Pfam" id="PF13456">
    <property type="entry name" value="RVT_3"/>
    <property type="match status" value="1"/>
</dbReference>
<accession>A0A2K3PKQ7</accession>
<proteinExistence type="predicted"/>
<gene>
    <name evidence="2" type="ORF">L195_g012590</name>
</gene>
<dbReference type="GO" id="GO:0003676">
    <property type="term" value="F:nucleic acid binding"/>
    <property type="evidence" value="ECO:0007669"/>
    <property type="project" value="InterPro"/>
</dbReference>
<dbReference type="SUPFAM" id="SSF53098">
    <property type="entry name" value="Ribonuclease H-like"/>
    <property type="match status" value="1"/>
</dbReference>
<evidence type="ECO:0000313" key="3">
    <source>
        <dbReference type="Proteomes" id="UP000236291"/>
    </source>
</evidence>
<reference evidence="2 3" key="2">
    <citation type="journal article" date="2017" name="Front. Plant Sci.">
        <title>Gene Classification and Mining of Molecular Markers Useful in Red Clover (Trifolium pratense) Breeding.</title>
        <authorList>
            <person name="Istvanek J."/>
            <person name="Dluhosova J."/>
            <person name="Dluhos P."/>
            <person name="Patkova L."/>
            <person name="Nedelnik J."/>
            <person name="Repkova J."/>
        </authorList>
    </citation>
    <scope>NUCLEOTIDE SEQUENCE [LARGE SCALE GENOMIC DNA]</scope>
    <source>
        <strain evidence="3">cv. Tatra</strain>
        <tissue evidence="2">Young leaves</tissue>
    </source>
</reference>
<dbReference type="InterPro" id="IPR002156">
    <property type="entry name" value="RNaseH_domain"/>
</dbReference>
<comment type="caution">
    <text evidence="2">The sequence shown here is derived from an EMBL/GenBank/DDBJ whole genome shotgun (WGS) entry which is preliminary data.</text>
</comment>
<dbReference type="GO" id="GO:0004523">
    <property type="term" value="F:RNA-DNA hybrid ribonuclease activity"/>
    <property type="evidence" value="ECO:0007669"/>
    <property type="project" value="InterPro"/>
</dbReference>
<organism evidence="2 3">
    <name type="scientific">Trifolium pratense</name>
    <name type="common">Red clover</name>
    <dbReference type="NCBI Taxonomy" id="57577"/>
    <lineage>
        <taxon>Eukaryota</taxon>
        <taxon>Viridiplantae</taxon>
        <taxon>Streptophyta</taxon>
        <taxon>Embryophyta</taxon>
        <taxon>Tracheophyta</taxon>
        <taxon>Spermatophyta</taxon>
        <taxon>Magnoliopsida</taxon>
        <taxon>eudicotyledons</taxon>
        <taxon>Gunneridae</taxon>
        <taxon>Pentapetalae</taxon>
        <taxon>rosids</taxon>
        <taxon>fabids</taxon>
        <taxon>Fabales</taxon>
        <taxon>Fabaceae</taxon>
        <taxon>Papilionoideae</taxon>
        <taxon>50 kb inversion clade</taxon>
        <taxon>NPAAA clade</taxon>
        <taxon>Hologalegina</taxon>
        <taxon>IRL clade</taxon>
        <taxon>Trifolieae</taxon>
        <taxon>Trifolium</taxon>
    </lineage>
</organism>
<protein>
    <submittedName>
        <fullName evidence="2">Ribonuclease H</fullName>
    </submittedName>
</protein>
<reference evidence="2 3" key="1">
    <citation type="journal article" date="2014" name="Am. J. Bot.">
        <title>Genome assembly and annotation for red clover (Trifolium pratense; Fabaceae).</title>
        <authorList>
            <person name="Istvanek J."/>
            <person name="Jaros M."/>
            <person name="Krenek A."/>
            <person name="Repkova J."/>
        </authorList>
    </citation>
    <scope>NUCLEOTIDE SEQUENCE [LARGE SCALE GENOMIC DNA]</scope>
    <source>
        <strain evidence="3">cv. Tatra</strain>
        <tissue evidence="2">Young leaves</tissue>
    </source>
</reference>
<feature type="non-terminal residue" evidence="2">
    <location>
        <position position="84"/>
    </location>
</feature>
<dbReference type="EMBL" id="ASHM01008051">
    <property type="protein sequence ID" value="PNY15883.1"/>
    <property type="molecule type" value="Genomic_DNA"/>
</dbReference>
<dbReference type="PANTHER" id="PTHR47723:SF13">
    <property type="entry name" value="PUTATIVE-RELATED"/>
    <property type="match status" value="1"/>
</dbReference>
<dbReference type="InterPro" id="IPR044730">
    <property type="entry name" value="RNase_H-like_dom_plant"/>
</dbReference>
<feature type="domain" description="RNase H type-1" evidence="1">
    <location>
        <begin position="10"/>
        <end position="84"/>
    </location>
</feature>
<evidence type="ECO:0000313" key="2">
    <source>
        <dbReference type="EMBL" id="PNY15883.1"/>
    </source>
</evidence>
<dbReference type="InterPro" id="IPR053151">
    <property type="entry name" value="RNase_H-like"/>
</dbReference>
<name>A0A2K3PKQ7_TRIPR</name>
<dbReference type="Proteomes" id="UP000236291">
    <property type="component" value="Unassembled WGS sequence"/>
</dbReference>
<dbReference type="CDD" id="cd06222">
    <property type="entry name" value="RNase_H_like"/>
    <property type="match status" value="1"/>
</dbReference>